<accession>A0A814DBP5</accession>
<dbReference type="Proteomes" id="UP000663882">
    <property type="component" value="Unassembled WGS sequence"/>
</dbReference>
<reference evidence="1" key="1">
    <citation type="submission" date="2021-02" db="EMBL/GenBank/DDBJ databases">
        <authorList>
            <person name="Nowell W R."/>
        </authorList>
    </citation>
    <scope>NUCLEOTIDE SEQUENCE</scope>
</reference>
<dbReference type="AlphaFoldDB" id="A0A814DBP5"/>
<comment type="caution">
    <text evidence="1">The sequence shown here is derived from an EMBL/GenBank/DDBJ whole genome shotgun (WGS) entry which is preliminary data.</text>
</comment>
<evidence type="ECO:0000313" key="1">
    <source>
        <dbReference type="EMBL" id="CAF0952316.1"/>
    </source>
</evidence>
<evidence type="ECO:0008006" key="3">
    <source>
        <dbReference type="Google" id="ProtNLM"/>
    </source>
</evidence>
<dbReference type="SUPFAM" id="SSF81383">
    <property type="entry name" value="F-box domain"/>
    <property type="match status" value="1"/>
</dbReference>
<name>A0A814DBP5_9BILA</name>
<organism evidence="1 2">
    <name type="scientific">Rotaria sordida</name>
    <dbReference type="NCBI Taxonomy" id="392033"/>
    <lineage>
        <taxon>Eukaryota</taxon>
        <taxon>Metazoa</taxon>
        <taxon>Spiralia</taxon>
        <taxon>Gnathifera</taxon>
        <taxon>Rotifera</taxon>
        <taxon>Eurotatoria</taxon>
        <taxon>Bdelloidea</taxon>
        <taxon>Philodinida</taxon>
        <taxon>Philodinidae</taxon>
        <taxon>Rotaria</taxon>
    </lineage>
</organism>
<sequence length="423" mass="48471">MSSYMNDENNDSSNDLLHPLMSVNNRFDSGYLTLSSSYLTSPSRLSPSIVVFNQYDSPISEYNIQSPINPIKQKFHSIIDYENYITTRKYFDILTQLYYRNTYHLIDNILKNLSNNDLYYCLNVCKQWNFILNNYYQRKRTKNVKRNLFNNNNNTIEQSLIINKKLTSTPMQTITNTIHSRSTIPFNIEITNMETNRIQSTSITEDNINLTASTMTFRYGYLKYLHGPTIPKRCPLCGFVSIVDNIAMLKSVVCLCIFALISVNAVRFELNDKAREYLAKVKWADLPQSVRLSLTSNSGRTANVASHWCCINEQPVTTVTQTKVEHATHTVATKTKVGYVDCGFMGMMKCSHYVTNFRPEIYTYIQTFQVPNMAACNSHEVKCCDKYILVADNCHSMDSLVANQDLFQFLHGLGLLALPNVGK</sequence>
<proteinExistence type="predicted"/>
<dbReference type="Gene3D" id="1.20.1280.50">
    <property type="match status" value="1"/>
</dbReference>
<gene>
    <name evidence="1" type="ORF">RFH988_LOCUS11698</name>
</gene>
<dbReference type="OrthoDB" id="9982823at2759"/>
<dbReference type="InterPro" id="IPR036047">
    <property type="entry name" value="F-box-like_dom_sf"/>
</dbReference>
<evidence type="ECO:0000313" key="2">
    <source>
        <dbReference type="Proteomes" id="UP000663882"/>
    </source>
</evidence>
<dbReference type="EMBL" id="CAJNOO010000470">
    <property type="protein sequence ID" value="CAF0952316.1"/>
    <property type="molecule type" value="Genomic_DNA"/>
</dbReference>
<protein>
    <recommendedName>
        <fullName evidence="3">F-box domain-containing protein</fullName>
    </recommendedName>
</protein>